<gene>
    <name evidence="1" type="ORF">LCGC14_2806600</name>
</gene>
<protein>
    <submittedName>
        <fullName evidence="1">Uncharacterized protein</fullName>
    </submittedName>
</protein>
<reference evidence="1" key="1">
    <citation type="journal article" date="2015" name="Nature">
        <title>Complex archaea that bridge the gap between prokaryotes and eukaryotes.</title>
        <authorList>
            <person name="Spang A."/>
            <person name="Saw J.H."/>
            <person name="Jorgensen S.L."/>
            <person name="Zaremba-Niedzwiedzka K."/>
            <person name="Martijn J."/>
            <person name="Lind A.E."/>
            <person name="van Eijk R."/>
            <person name="Schleper C."/>
            <person name="Guy L."/>
            <person name="Ettema T.J."/>
        </authorList>
    </citation>
    <scope>NUCLEOTIDE SEQUENCE</scope>
</reference>
<feature type="non-terminal residue" evidence="1">
    <location>
        <position position="1"/>
    </location>
</feature>
<name>A0A0F9AUI7_9ZZZZ</name>
<dbReference type="EMBL" id="LAZR01052814">
    <property type="protein sequence ID" value="KKK82114.1"/>
    <property type="molecule type" value="Genomic_DNA"/>
</dbReference>
<comment type="caution">
    <text evidence="1">The sequence shown here is derived from an EMBL/GenBank/DDBJ whole genome shotgun (WGS) entry which is preliminary data.</text>
</comment>
<proteinExistence type="predicted"/>
<accession>A0A0F9AUI7</accession>
<evidence type="ECO:0000313" key="1">
    <source>
        <dbReference type="EMBL" id="KKK82114.1"/>
    </source>
</evidence>
<dbReference type="AlphaFoldDB" id="A0A0F9AUI7"/>
<organism evidence="1">
    <name type="scientific">marine sediment metagenome</name>
    <dbReference type="NCBI Taxonomy" id="412755"/>
    <lineage>
        <taxon>unclassified sequences</taxon>
        <taxon>metagenomes</taxon>
        <taxon>ecological metagenomes</taxon>
    </lineage>
</organism>
<sequence length="79" mass="8925">LLPGAPMPVAARGRGAPQQTVAMLAVGRKYGIRVDKFVGWWAAFGIHVHVWPPHMAHLDLHLLWWLITFGRHYAGPREH</sequence>